<accession>A0A1R3H5U5</accession>
<feature type="transmembrane region" description="Helical" evidence="10">
    <location>
        <begin position="323"/>
        <end position="341"/>
    </location>
</feature>
<protein>
    <submittedName>
        <fullName evidence="11">Auxin efflux carrier</fullName>
    </submittedName>
</protein>
<evidence type="ECO:0000256" key="10">
    <source>
        <dbReference type="SAM" id="Phobius"/>
    </source>
</evidence>
<evidence type="ECO:0000256" key="5">
    <source>
        <dbReference type="ARBA" id="ARBA00022989"/>
    </source>
</evidence>
<keyword evidence="7" id="KW-0927">Auxin signaling pathway</keyword>
<proteinExistence type="inferred from homology"/>
<feature type="transmembrane region" description="Helical" evidence="10">
    <location>
        <begin position="7"/>
        <end position="28"/>
    </location>
</feature>
<organism evidence="11 12">
    <name type="scientific">Corchorus capsularis</name>
    <name type="common">Jute</name>
    <dbReference type="NCBI Taxonomy" id="210143"/>
    <lineage>
        <taxon>Eukaryota</taxon>
        <taxon>Viridiplantae</taxon>
        <taxon>Streptophyta</taxon>
        <taxon>Embryophyta</taxon>
        <taxon>Tracheophyta</taxon>
        <taxon>Spermatophyta</taxon>
        <taxon>Magnoliopsida</taxon>
        <taxon>eudicotyledons</taxon>
        <taxon>Gunneridae</taxon>
        <taxon>Pentapetalae</taxon>
        <taxon>rosids</taxon>
        <taxon>malvids</taxon>
        <taxon>Malvales</taxon>
        <taxon>Malvaceae</taxon>
        <taxon>Grewioideae</taxon>
        <taxon>Apeibeae</taxon>
        <taxon>Corchorus</taxon>
    </lineage>
</organism>
<evidence type="ECO:0000256" key="4">
    <source>
        <dbReference type="ARBA" id="ARBA00022824"/>
    </source>
</evidence>
<feature type="transmembrane region" description="Helical" evidence="10">
    <location>
        <begin position="79"/>
        <end position="100"/>
    </location>
</feature>
<keyword evidence="6 10" id="KW-0472">Membrane</keyword>
<sequence length="375" mass="40160">MELSRLFITSSIPVLKVLLVIAVGLLLATKRVDLLGADARNHLNNVVLPVNIFISCIIGSAFGWILVKITKTPKQLHGLVIACSSAANLGNMLLIILPALCEEKDSPFAHSSSCSAYGEAYASLSLAIQAIYVWSILYSIMGISAKHAVKEINRDDSKLTVTTLPSSNDGSKDCLHECDLPQTNNNGKEEISISRKVKQSLMMVAGSKSLKKIFSPPTIAAIIGFIIGIASPIRKALIGDSAPLHVIYSSAELIGEAGLPSLTLIVGANLLKGLKGSGVSPSLVIGILVIKTILLPGSGILVVKVAKHWGLVNSDPFYQFTLLLQYAIPTAMNIGTISQMLGNGESEFSVLMLWNYLVSPFSLALWTAFYMWLLT</sequence>
<dbReference type="Gramene" id="OMO65689">
    <property type="protein sequence ID" value="OMO65689"/>
    <property type="gene ID" value="CCACVL1_21441"/>
</dbReference>
<feature type="transmembrane region" description="Helical" evidence="10">
    <location>
        <begin position="120"/>
        <end position="140"/>
    </location>
</feature>
<dbReference type="OMA" id="TSHEHRN"/>
<evidence type="ECO:0000256" key="6">
    <source>
        <dbReference type="ARBA" id="ARBA00023136"/>
    </source>
</evidence>
<keyword evidence="5 10" id="KW-1133">Transmembrane helix</keyword>
<feature type="transmembrane region" description="Helical" evidence="10">
    <location>
        <begin position="283"/>
        <end position="303"/>
    </location>
</feature>
<dbReference type="PANTHER" id="PTHR31651:SF43">
    <property type="entry name" value="SYMPORTER, PUTATIVE-RELATED"/>
    <property type="match status" value="1"/>
</dbReference>
<comment type="subcellular location">
    <subcellularLocation>
        <location evidence="1">Endoplasmic reticulum membrane</location>
        <topology evidence="1">Multi-pass membrane protein</topology>
    </subcellularLocation>
</comment>
<dbReference type="InterPro" id="IPR004776">
    <property type="entry name" value="Mem_transp_PIN-like"/>
</dbReference>
<dbReference type="OrthoDB" id="191139at2759"/>
<dbReference type="AlphaFoldDB" id="A0A1R3H5U5"/>
<evidence type="ECO:0000256" key="2">
    <source>
        <dbReference type="ARBA" id="ARBA00022448"/>
    </source>
</evidence>
<evidence type="ECO:0000313" key="12">
    <source>
        <dbReference type="Proteomes" id="UP000188268"/>
    </source>
</evidence>
<dbReference type="EMBL" id="AWWV01012607">
    <property type="protein sequence ID" value="OMO65689.1"/>
    <property type="molecule type" value="Genomic_DNA"/>
</dbReference>
<comment type="function">
    <text evidence="8">Involved in cellular auxin homeostasis by regulating auxin metabolism. Regulates intracellular auxin accumulation at the endoplasmic reticulum and thus auxin availability for nuclear auxin signaling.</text>
</comment>
<evidence type="ECO:0000313" key="11">
    <source>
        <dbReference type="EMBL" id="OMO65689.1"/>
    </source>
</evidence>
<dbReference type="PANTHER" id="PTHR31651">
    <property type="match status" value="1"/>
</dbReference>
<dbReference type="GO" id="GO:0005789">
    <property type="term" value="C:endoplasmic reticulum membrane"/>
    <property type="evidence" value="ECO:0007669"/>
    <property type="project" value="UniProtKB-SubCell"/>
</dbReference>
<keyword evidence="2" id="KW-0813">Transport</keyword>
<keyword evidence="4" id="KW-0256">Endoplasmic reticulum</keyword>
<keyword evidence="3 10" id="KW-0812">Transmembrane</keyword>
<evidence type="ECO:0000256" key="8">
    <source>
        <dbReference type="ARBA" id="ARBA00025100"/>
    </source>
</evidence>
<feature type="transmembrane region" description="Helical" evidence="10">
    <location>
        <begin position="353"/>
        <end position="373"/>
    </location>
</feature>
<name>A0A1R3H5U5_COCAP</name>
<gene>
    <name evidence="11" type="ORF">CCACVL1_21441</name>
</gene>
<keyword evidence="12" id="KW-1185">Reference proteome</keyword>
<evidence type="ECO:0000256" key="9">
    <source>
        <dbReference type="ARBA" id="ARBA00025752"/>
    </source>
</evidence>
<dbReference type="GO" id="GO:0080162">
    <property type="term" value="P:endoplasmic reticulum to cytosol auxin transport"/>
    <property type="evidence" value="ECO:0007669"/>
    <property type="project" value="InterPro"/>
</dbReference>
<dbReference type="Proteomes" id="UP000188268">
    <property type="component" value="Unassembled WGS sequence"/>
</dbReference>
<dbReference type="Pfam" id="PF03547">
    <property type="entry name" value="Mem_trans"/>
    <property type="match status" value="1"/>
</dbReference>
<dbReference type="GO" id="GO:0009734">
    <property type="term" value="P:auxin-activated signaling pathway"/>
    <property type="evidence" value="ECO:0007669"/>
    <property type="project" value="UniProtKB-KW"/>
</dbReference>
<comment type="caution">
    <text evidence="11">The sequence shown here is derived from an EMBL/GenBank/DDBJ whole genome shotgun (WGS) entry which is preliminary data.</text>
</comment>
<comment type="similarity">
    <text evidence="9">Belongs to the auxin efflux carrier (TC 2.A.69.2) family.</text>
</comment>
<evidence type="ECO:0000256" key="7">
    <source>
        <dbReference type="ARBA" id="ARBA00023294"/>
    </source>
</evidence>
<feature type="transmembrane region" description="Helical" evidence="10">
    <location>
        <begin position="213"/>
        <end position="233"/>
    </location>
</feature>
<dbReference type="InterPro" id="IPR045033">
    <property type="entry name" value="PILS1/3/4/5/7"/>
</dbReference>
<feature type="transmembrane region" description="Helical" evidence="10">
    <location>
        <begin position="48"/>
        <end position="67"/>
    </location>
</feature>
<evidence type="ECO:0000256" key="1">
    <source>
        <dbReference type="ARBA" id="ARBA00004477"/>
    </source>
</evidence>
<evidence type="ECO:0000256" key="3">
    <source>
        <dbReference type="ARBA" id="ARBA00022692"/>
    </source>
</evidence>
<reference evidence="11 12" key="1">
    <citation type="submission" date="2013-09" db="EMBL/GenBank/DDBJ databases">
        <title>Corchorus capsularis genome sequencing.</title>
        <authorList>
            <person name="Alam M."/>
            <person name="Haque M.S."/>
            <person name="Islam M.S."/>
            <person name="Emdad E.M."/>
            <person name="Islam M.M."/>
            <person name="Ahmed B."/>
            <person name="Halim A."/>
            <person name="Hossen Q.M.M."/>
            <person name="Hossain M.Z."/>
            <person name="Ahmed R."/>
            <person name="Khan M.M."/>
            <person name="Islam R."/>
            <person name="Rashid M.M."/>
            <person name="Khan S.A."/>
            <person name="Rahman M.S."/>
            <person name="Alam M."/>
        </authorList>
    </citation>
    <scope>NUCLEOTIDE SEQUENCE [LARGE SCALE GENOMIC DNA]</scope>
    <source>
        <strain evidence="12">cv. CVL-1</strain>
        <tissue evidence="11">Whole seedling</tissue>
    </source>
</reference>
<dbReference type="STRING" id="210143.A0A1R3H5U5"/>